<accession>A0A0S6UE60</accession>
<organism evidence="6">
    <name type="scientific">Moorella thermoacetica Y72</name>
    <dbReference type="NCBI Taxonomy" id="1325331"/>
    <lineage>
        <taxon>Bacteria</taxon>
        <taxon>Bacillati</taxon>
        <taxon>Bacillota</taxon>
        <taxon>Clostridia</taxon>
        <taxon>Neomoorellales</taxon>
        <taxon>Neomoorellaceae</taxon>
        <taxon>Neomoorella</taxon>
    </lineage>
</organism>
<dbReference type="SUPFAM" id="SSF51905">
    <property type="entry name" value="FAD/NAD(P)-binding domain"/>
    <property type="match status" value="1"/>
</dbReference>
<sequence length="326" mass="34120">MEYRRRPFFRAGCMSLCLSQTRRVPGWMPSSSATTLIGYSICSVIDSRLPPDGARDLAAALGIELDTHGFCQTSPLSPVSTPQPGIFVAGAFSGPCDVIDAVTQGSAAATACAAWLKENGASPVKSPLLPPSSVAVDPSPRTGVFICGCDRLAANLDLKGLEEYCRSLPGVDMVQKLSLCDPPAGEQLLRAINENGLGRVVVAACSARALEPVLKARLDQAGLPGVGLKIVNILDHAARIYSGRVEMATRKAGDLVRMAIAGVKATVPYMNEEATVTPAALVIGGGAAGMTAALHLGDLGYEVHLVEKESQLGGNLLRMQRKLTIN</sequence>
<dbReference type="Proteomes" id="UP000063718">
    <property type="component" value="Unassembled WGS sequence"/>
</dbReference>
<keyword evidence="4" id="KW-0408">Iron</keyword>
<dbReference type="Pfam" id="PF13450">
    <property type="entry name" value="NAD_binding_8"/>
    <property type="match status" value="1"/>
</dbReference>
<name>A0A0S6UE60_NEOTH</name>
<keyword evidence="3" id="KW-0560">Oxidoreductase</keyword>
<protein>
    <submittedName>
        <fullName evidence="6">Heterodisulfide reductase, subunit A and related polyferredoxins</fullName>
    </submittedName>
</protein>
<dbReference type="Gene3D" id="3.40.50.720">
    <property type="entry name" value="NAD(P)-binding Rossmann-like Domain"/>
    <property type="match status" value="1"/>
</dbReference>
<dbReference type="GO" id="GO:0016491">
    <property type="term" value="F:oxidoreductase activity"/>
    <property type="evidence" value="ECO:0007669"/>
    <property type="project" value="UniProtKB-KW"/>
</dbReference>
<dbReference type="Gene3D" id="3.50.50.60">
    <property type="entry name" value="FAD/NAD(P)-binding domain"/>
    <property type="match status" value="1"/>
</dbReference>
<evidence type="ECO:0000256" key="5">
    <source>
        <dbReference type="ARBA" id="ARBA00023014"/>
    </source>
</evidence>
<evidence type="ECO:0000256" key="3">
    <source>
        <dbReference type="ARBA" id="ARBA00023002"/>
    </source>
</evidence>
<keyword evidence="2" id="KW-0479">Metal-binding</keyword>
<evidence type="ECO:0000256" key="2">
    <source>
        <dbReference type="ARBA" id="ARBA00022723"/>
    </source>
</evidence>
<dbReference type="GO" id="GO:0046872">
    <property type="term" value="F:metal ion binding"/>
    <property type="evidence" value="ECO:0007669"/>
    <property type="project" value="UniProtKB-KW"/>
</dbReference>
<reference evidence="6" key="1">
    <citation type="journal article" date="2014" name="Gene">
        <title>Genome-guided analysis of transformation efficiency and carbon dioxide assimilation by Moorella thermoacetica Y72.</title>
        <authorList>
            <person name="Tsukahara K."/>
            <person name="Kita A."/>
            <person name="Nakashimada Y."/>
            <person name="Hoshino T."/>
            <person name="Murakami K."/>
        </authorList>
    </citation>
    <scope>NUCLEOTIDE SEQUENCE [LARGE SCALE GENOMIC DNA]</scope>
    <source>
        <strain evidence="6">Y72</strain>
    </source>
</reference>
<keyword evidence="1" id="KW-0004">4Fe-4S</keyword>
<evidence type="ECO:0000313" key="6">
    <source>
        <dbReference type="EMBL" id="GAF27226.1"/>
    </source>
</evidence>
<gene>
    <name evidence="6" type="ORF">MTY_2567</name>
</gene>
<evidence type="ECO:0000256" key="4">
    <source>
        <dbReference type="ARBA" id="ARBA00023004"/>
    </source>
</evidence>
<keyword evidence="5" id="KW-0411">Iron-sulfur</keyword>
<dbReference type="AlphaFoldDB" id="A0A0S6UE60"/>
<dbReference type="InterPro" id="IPR036188">
    <property type="entry name" value="FAD/NAD-bd_sf"/>
</dbReference>
<dbReference type="EMBL" id="DF238840">
    <property type="protein sequence ID" value="GAF27226.1"/>
    <property type="molecule type" value="Genomic_DNA"/>
</dbReference>
<dbReference type="PANTHER" id="PTHR43498">
    <property type="entry name" value="FERREDOXIN:COB-COM HETERODISULFIDE REDUCTASE SUBUNIT A"/>
    <property type="match status" value="1"/>
</dbReference>
<dbReference type="GO" id="GO:0051539">
    <property type="term" value="F:4 iron, 4 sulfur cluster binding"/>
    <property type="evidence" value="ECO:0007669"/>
    <property type="project" value="UniProtKB-KW"/>
</dbReference>
<proteinExistence type="predicted"/>
<dbReference type="InterPro" id="IPR039650">
    <property type="entry name" value="HdrA-like"/>
</dbReference>
<dbReference type="PANTHER" id="PTHR43498:SF1">
    <property type="entry name" value="COB--COM HETERODISULFIDE REDUCTASE IRON-SULFUR SUBUNIT A"/>
    <property type="match status" value="1"/>
</dbReference>
<evidence type="ECO:0000256" key="1">
    <source>
        <dbReference type="ARBA" id="ARBA00022485"/>
    </source>
</evidence>